<sequence length="160" mass="16579">MSPRALLGLLAVCFAAACSTASPERVADAATTPLKDLNVVKAEIPPALQAARRAPYAVPADASCTGLRAEIKVLDELLGPDLDAPPTDKRESLLDRGQDAAGNAAVGAVQRTAEDVVPFRGWVRKLTGAERHSREVAAAISAGAIRRGFLKGLARAGQCA</sequence>
<comment type="caution">
    <text evidence="2">The sequence shown here is derived from an EMBL/GenBank/DDBJ whole genome shotgun (WGS) entry which is preliminary data.</text>
</comment>
<dbReference type="EMBL" id="JBHRTI010000004">
    <property type="protein sequence ID" value="MFC3147845.1"/>
    <property type="molecule type" value="Genomic_DNA"/>
</dbReference>
<keyword evidence="3" id="KW-1185">Reference proteome</keyword>
<evidence type="ECO:0000313" key="2">
    <source>
        <dbReference type="EMBL" id="MFC3147845.1"/>
    </source>
</evidence>
<protein>
    <submittedName>
        <fullName evidence="2">Uncharacterized protein</fullName>
    </submittedName>
</protein>
<organism evidence="2 3">
    <name type="scientific">Piscinibacterium candidicorallinum</name>
    <dbReference type="NCBI Taxonomy" id="1793872"/>
    <lineage>
        <taxon>Bacteria</taxon>
        <taxon>Pseudomonadati</taxon>
        <taxon>Pseudomonadota</taxon>
        <taxon>Betaproteobacteria</taxon>
        <taxon>Burkholderiales</taxon>
        <taxon>Piscinibacterium</taxon>
    </lineage>
</organism>
<name>A0ABV7H6L6_9BURK</name>
<feature type="chain" id="PRO_5045061809" evidence="1">
    <location>
        <begin position="22"/>
        <end position="160"/>
    </location>
</feature>
<proteinExistence type="predicted"/>
<evidence type="ECO:0000313" key="3">
    <source>
        <dbReference type="Proteomes" id="UP001595556"/>
    </source>
</evidence>
<reference evidence="3" key="1">
    <citation type="journal article" date="2019" name="Int. J. Syst. Evol. Microbiol.">
        <title>The Global Catalogue of Microorganisms (GCM) 10K type strain sequencing project: providing services to taxonomists for standard genome sequencing and annotation.</title>
        <authorList>
            <consortium name="The Broad Institute Genomics Platform"/>
            <consortium name="The Broad Institute Genome Sequencing Center for Infectious Disease"/>
            <person name="Wu L."/>
            <person name="Ma J."/>
        </authorList>
    </citation>
    <scope>NUCLEOTIDE SEQUENCE [LARGE SCALE GENOMIC DNA]</scope>
    <source>
        <strain evidence="3">KCTC 52168</strain>
    </source>
</reference>
<keyword evidence="1" id="KW-0732">Signal</keyword>
<accession>A0ABV7H6L6</accession>
<dbReference type="RefSeq" id="WP_377303267.1">
    <property type="nucleotide sequence ID" value="NZ_CP180191.1"/>
</dbReference>
<gene>
    <name evidence="2" type="ORF">ACFOEN_09345</name>
</gene>
<dbReference type="PROSITE" id="PS51257">
    <property type="entry name" value="PROKAR_LIPOPROTEIN"/>
    <property type="match status" value="1"/>
</dbReference>
<feature type="signal peptide" evidence="1">
    <location>
        <begin position="1"/>
        <end position="21"/>
    </location>
</feature>
<evidence type="ECO:0000256" key="1">
    <source>
        <dbReference type="SAM" id="SignalP"/>
    </source>
</evidence>
<dbReference type="Proteomes" id="UP001595556">
    <property type="component" value="Unassembled WGS sequence"/>
</dbReference>